<keyword evidence="2" id="KW-1185">Reference proteome</keyword>
<dbReference type="EMBL" id="JAKZFC010000004">
    <property type="protein sequence ID" value="MCH7322509.1"/>
    <property type="molecule type" value="Genomic_DNA"/>
</dbReference>
<accession>A0ABS9UEF6</accession>
<gene>
    <name evidence="1" type="ORF">LZ480_11455</name>
</gene>
<dbReference type="InterPro" id="IPR027417">
    <property type="entry name" value="P-loop_NTPase"/>
</dbReference>
<evidence type="ECO:0008006" key="3">
    <source>
        <dbReference type="Google" id="ProtNLM"/>
    </source>
</evidence>
<comment type="caution">
    <text evidence="1">The sequence shown here is derived from an EMBL/GenBank/DDBJ whole genome shotgun (WGS) entry which is preliminary data.</text>
</comment>
<reference evidence="1 2" key="1">
    <citation type="submission" date="2022-03" db="EMBL/GenBank/DDBJ databases">
        <authorList>
            <person name="Jo J.-H."/>
            <person name="Im W.-T."/>
        </authorList>
    </citation>
    <scope>NUCLEOTIDE SEQUENCE [LARGE SCALE GENOMIC DNA]</scope>
    <source>
        <strain evidence="1 2">MA9</strain>
    </source>
</reference>
<evidence type="ECO:0000313" key="1">
    <source>
        <dbReference type="EMBL" id="MCH7322509.1"/>
    </source>
</evidence>
<sequence length="1647" mass="191739">MKNVVLLPNVINMEPPATLPYSIEKEYTRDSILRNISSNLNDKNTAIVLLGDKFSGKTTVLKQFYHQNIHRTGIYFVQNDSYKDRIDYILGDICKQLLPMCSVKVQEKISNNDLDYFNADRINDAFRKIYLDLCNKARKESSKYYIIFDGIDKLSPDVATELISLIPPGDFNGVYIIISFETNYPINLNFNYLPVTVFNFSAAETEYILKDIIYDKALINNIHEFCDGLPAYINELSIKAENDPDIIRKGFSEGIPKDFSEYTDSLWCKIEHRSNTYELDLLAILTFSKEKLKLNTLCDFLPVSIEDIYEMNSENDFIRLEDEYISIPNIYYEYLKHKLVERELFANEFLINFYEKQDLMDVKTISMLSDLYLENNNYSKLRDLMSIQTIQYNIQEFNDTQNINNSLKLLSKMSFREQDWATYQKATIITGILNEIKGTPPTLEHEIRTLLTLRKFDEAIKTTYMCSLNEDRAYLLSVICREYTKINEPVPNAIIQEINDYLDKTKLFTEFNKELIDKLTSISTNLFPADMNLSLDIIKKIVEKSSADISKEKLLDYMLLKLFLKLGDEISEESGIEEITTSIDNSEIKNYLNFITTSSIESFDHVKERILQITDTSAKMFYLINWSINHKNNEQILEAIEFTLDLFINNIDHSLSIRDLRILIESLIENIDNNDKEHVKIILVKAKDAKEKLTVGIKKENIKFSIIVSKIETYINKSSAQNQFLELINYVNSIEELDTKCLGLVILLQETLNILGEENIEYYNMLKNDFNSSFNKLIINAADHYSITSEIFYELSKCELNLTFIYFNKINTEKNRFRIYQHILKGIVETNQFKLEHLIKIFQLFRDPGNQDFLVFRLLQTLQEDEYILSRDEISRLKSVVLKIKLTQSKVISFSMLYNLSRNFLDLQEEIYDQMNIAIENLSVHQDRNKILYYIIKNISTDSVEKANKIYDTLLAQDSSIFTDSRLSVMHTHFISILIKMIPELTKNQQLEFYIKSILSHIEKANFIVDKAMLLNELGIMLIKTNKHELLNLFAKKYFDIFTNYSENTAILFDLMRENSVLLYFKNENLYFELLEKVTYREYKETSILNNIIYLSSKKLATDINDLESLAVHINFETAKKIETLIGHLKIDSNISLALNIFAQVLENSITRSEYSIREVEISNFYNSLINQIAEIFPDSVNIQHNGYLILSKARFSKFRGLRLKNEGVRKKLPIPNELFNEAKSINNIADRIFVYTYIAKFCYREDSNLSELILSEAEKELEKILNYTDKIDRAELIAETYYQLGLNNSARQAIMKILEMLHYQKITKGDYNNKDLENLIELSHKIHPEFAQSLSKGFDSPNEKIEIKRTLQTMNFHSTPSKIKEAKNVTGPSLKAFYIKTLKSLNSGRGHLYDETLIMETLNTLKVLELDIIFLALEWYIENINKSRAETNGVSKLNDQFSIIQHILDFIIGMDAYIVNNGNKNASVNNLYSLYDDKQIKHIRYGEGNEALRYLIEWINNNAKESLTIFEPYFSLDELHIFLKIFLKDNITIISAAKDEPKEEIQNAYINKWKELSNQAPPSISFITLSAPNAKTPMHDRYIIGDELSLELGTSINGFNTNDFKIKEVDSSETQNTLQNTIMPYLLNPPRIFEGNTIKIYKFQID</sequence>
<dbReference type="Proteomes" id="UP001316087">
    <property type="component" value="Unassembled WGS sequence"/>
</dbReference>
<evidence type="ECO:0000313" key="2">
    <source>
        <dbReference type="Proteomes" id="UP001316087"/>
    </source>
</evidence>
<organism evidence="1 2">
    <name type="scientific">Solibacillus palustris</name>
    <dbReference type="NCBI Taxonomy" id="2908203"/>
    <lineage>
        <taxon>Bacteria</taxon>
        <taxon>Bacillati</taxon>
        <taxon>Bacillota</taxon>
        <taxon>Bacilli</taxon>
        <taxon>Bacillales</taxon>
        <taxon>Caryophanaceae</taxon>
        <taxon>Solibacillus</taxon>
    </lineage>
</organism>
<dbReference type="SUPFAM" id="SSF52540">
    <property type="entry name" value="P-loop containing nucleoside triphosphate hydrolases"/>
    <property type="match status" value="1"/>
</dbReference>
<dbReference type="Gene3D" id="3.40.50.300">
    <property type="entry name" value="P-loop containing nucleotide triphosphate hydrolases"/>
    <property type="match status" value="1"/>
</dbReference>
<protein>
    <recommendedName>
        <fullName evidence="3">ATP-binding protein</fullName>
    </recommendedName>
</protein>
<name>A0ABS9UEF6_9BACL</name>
<proteinExistence type="predicted"/>
<dbReference type="RefSeq" id="WP_241369579.1">
    <property type="nucleotide sequence ID" value="NZ_JAKZFC010000004.1"/>
</dbReference>